<feature type="transmembrane region" description="Helical" evidence="4">
    <location>
        <begin position="106"/>
        <end position="128"/>
    </location>
</feature>
<feature type="domain" description="Major facilitator superfamily (MFS) profile" evidence="5">
    <location>
        <begin position="12"/>
        <end position="404"/>
    </location>
</feature>
<keyword evidence="3 4" id="KW-0472">Membrane</keyword>
<dbReference type="InterPro" id="IPR036259">
    <property type="entry name" value="MFS_trans_sf"/>
</dbReference>
<evidence type="ECO:0000256" key="3">
    <source>
        <dbReference type="ARBA" id="ARBA00023136"/>
    </source>
</evidence>
<comment type="caution">
    <text evidence="6">The sequence shown here is derived from an EMBL/GenBank/DDBJ whole genome shotgun (WGS) entry which is preliminary data.</text>
</comment>
<dbReference type="InterPro" id="IPR011701">
    <property type="entry name" value="MFS"/>
</dbReference>
<evidence type="ECO:0000259" key="5">
    <source>
        <dbReference type="PROSITE" id="PS50850"/>
    </source>
</evidence>
<dbReference type="SUPFAM" id="SSF103473">
    <property type="entry name" value="MFS general substrate transporter"/>
    <property type="match status" value="1"/>
</dbReference>
<dbReference type="AlphaFoldDB" id="A0A397Q6P2"/>
<dbReference type="PANTHER" id="PTHR11360">
    <property type="entry name" value="MONOCARBOXYLATE TRANSPORTER"/>
    <property type="match status" value="1"/>
</dbReference>
<feature type="transmembrane region" description="Helical" evidence="4">
    <location>
        <begin position="290"/>
        <end position="310"/>
    </location>
</feature>
<evidence type="ECO:0000256" key="1">
    <source>
        <dbReference type="ARBA" id="ARBA00022692"/>
    </source>
</evidence>
<keyword evidence="1 4" id="KW-0812">Transmembrane</keyword>
<dbReference type="EMBL" id="QXDF01000001">
    <property type="protein sequence ID" value="RIA55465.1"/>
    <property type="molecule type" value="Genomic_DNA"/>
</dbReference>
<organism evidence="6 7">
    <name type="scientific">Dichotomicrobium thermohalophilum</name>
    <dbReference type="NCBI Taxonomy" id="933063"/>
    <lineage>
        <taxon>Bacteria</taxon>
        <taxon>Pseudomonadati</taxon>
        <taxon>Pseudomonadota</taxon>
        <taxon>Alphaproteobacteria</taxon>
        <taxon>Hyphomicrobiales</taxon>
        <taxon>Hyphomicrobiaceae</taxon>
        <taxon>Dichotomicrobium</taxon>
    </lineage>
</organism>
<dbReference type="RefSeq" id="WP_210209126.1">
    <property type="nucleotide sequence ID" value="NZ_QXDF01000001.1"/>
</dbReference>
<feature type="transmembrane region" description="Helical" evidence="4">
    <location>
        <begin position="12"/>
        <end position="30"/>
    </location>
</feature>
<gene>
    <name evidence="6" type="ORF">BXY53_0531</name>
</gene>
<dbReference type="PROSITE" id="PS50850">
    <property type="entry name" value="MFS"/>
    <property type="match status" value="1"/>
</dbReference>
<dbReference type="Pfam" id="PF07690">
    <property type="entry name" value="MFS_1"/>
    <property type="match status" value="1"/>
</dbReference>
<feature type="transmembrane region" description="Helical" evidence="4">
    <location>
        <begin position="50"/>
        <end position="69"/>
    </location>
</feature>
<feature type="transmembrane region" description="Helical" evidence="4">
    <location>
        <begin position="140"/>
        <end position="163"/>
    </location>
</feature>
<reference evidence="6 7" key="1">
    <citation type="submission" date="2018-08" db="EMBL/GenBank/DDBJ databases">
        <title>Genomic Encyclopedia of Archaeal and Bacterial Type Strains, Phase II (KMG-II): from individual species to whole genera.</title>
        <authorList>
            <person name="Goeker M."/>
        </authorList>
    </citation>
    <scope>NUCLEOTIDE SEQUENCE [LARGE SCALE GENOMIC DNA]</scope>
    <source>
        <strain evidence="6 7">DSM 5002</strain>
    </source>
</reference>
<evidence type="ECO:0000256" key="2">
    <source>
        <dbReference type="ARBA" id="ARBA00022989"/>
    </source>
</evidence>
<feature type="transmembrane region" description="Helical" evidence="4">
    <location>
        <begin position="349"/>
        <end position="368"/>
    </location>
</feature>
<evidence type="ECO:0000313" key="7">
    <source>
        <dbReference type="Proteomes" id="UP000266273"/>
    </source>
</evidence>
<protein>
    <submittedName>
        <fullName evidence="6">Putative MFS family arabinose efflux permease</fullName>
    </submittedName>
</protein>
<evidence type="ECO:0000313" key="6">
    <source>
        <dbReference type="EMBL" id="RIA55465.1"/>
    </source>
</evidence>
<proteinExistence type="predicted"/>
<dbReference type="InterPro" id="IPR020846">
    <property type="entry name" value="MFS_dom"/>
</dbReference>
<sequence>MASSRISATPLLWLIVLAAGLVLVINMGIRQSFGLFLNPISLDLGLGRESFALSMALQNLMWGLTAPAAGGLADKYGAGRVLTVGALCYVGGLLIMANAAGEASLLTAGVLIGLGVSGTGFTTVLGVVGRAAPEESRAKALGLASMGSAIGMFAALPYVHVLIDAYGWSWSLVLLALTAAIMAPLGWMLASGAGREAAGRAASTIAAGEQTIRAALTSAMPDRDFRLLSVGFFVCGFHIAFVATHLPAFVTDQGFSAETGMLALMIIGIGNIAGTYLFGQLGGRYEKRHLLVFLYAARAAVFLAFVLLPMTYYSLLAYSAVLGLLWLATVPLTSGLVADMFGPRWMSMLFGITLFSHQIGSFLGAWLGGYLYDIFQSYDIMWWISIALGLISAIVHGSIRQRRPAPAGQAAS</sequence>
<feature type="transmembrane region" description="Helical" evidence="4">
    <location>
        <begin position="316"/>
        <end position="337"/>
    </location>
</feature>
<feature type="transmembrane region" description="Helical" evidence="4">
    <location>
        <begin position="81"/>
        <end position="100"/>
    </location>
</feature>
<accession>A0A397Q6P2</accession>
<feature type="transmembrane region" description="Helical" evidence="4">
    <location>
        <begin position="169"/>
        <end position="190"/>
    </location>
</feature>
<dbReference type="CDD" id="cd17355">
    <property type="entry name" value="MFS_YcxA_like"/>
    <property type="match status" value="1"/>
</dbReference>
<feature type="transmembrane region" description="Helical" evidence="4">
    <location>
        <begin position="380"/>
        <end position="399"/>
    </location>
</feature>
<feature type="transmembrane region" description="Helical" evidence="4">
    <location>
        <begin position="227"/>
        <end position="248"/>
    </location>
</feature>
<feature type="transmembrane region" description="Helical" evidence="4">
    <location>
        <begin position="260"/>
        <end position="278"/>
    </location>
</feature>
<keyword evidence="7" id="KW-1185">Reference proteome</keyword>
<name>A0A397Q6P2_9HYPH</name>
<keyword evidence="2 4" id="KW-1133">Transmembrane helix</keyword>
<dbReference type="PANTHER" id="PTHR11360:SF284">
    <property type="entry name" value="EG:103B4.3 PROTEIN-RELATED"/>
    <property type="match status" value="1"/>
</dbReference>
<dbReference type="GO" id="GO:0022857">
    <property type="term" value="F:transmembrane transporter activity"/>
    <property type="evidence" value="ECO:0007669"/>
    <property type="project" value="InterPro"/>
</dbReference>
<dbReference type="Gene3D" id="1.20.1250.20">
    <property type="entry name" value="MFS general substrate transporter like domains"/>
    <property type="match status" value="2"/>
</dbReference>
<dbReference type="InterPro" id="IPR050327">
    <property type="entry name" value="Proton-linked_MCT"/>
</dbReference>
<dbReference type="Proteomes" id="UP000266273">
    <property type="component" value="Unassembled WGS sequence"/>
</dbReference>
<evidence type="ECO:0000256" key="4">
    <source>
        <dbReference type="SAM" id="Phobius"/>
    </source>
</evidence>